<sequence>MIVMIDKIVNVKSESSSSEEDNDDSHEKGYKVEEPVTSEEDSDENGCKVEEPVSLDEENDDPDEMEDKDDIRMNPAERHLVKERKEFNEEGDNFKNNAANDENENPVGEGDITEGKIRGSDNGLTKRKVRSSDLEADSSKRDEVRRSMLQRLQP</sequence>
<comment type="caution">
    <text evidence="2">The sequence shown here is derived from an EMBL/GenBank/DDBJ whole genome shotgun (WGS) entry which is preliminary data.</text>
</comment>
<dbReference type="Proteomes" id="UP001630127">
    <property type="component" value="Unassembled WGS sequence"/>
</dbReference>
<feature type="region of interest" description="Disordered" evidence="1">
    <location>
        <begin position="1"/>
        <end position="154"/>
    </location>
</feature>
<gene>
    <name evidence="2" type="ORF">ACH5RR_034017</name>
</gene>
<proteinExistence type="predicted"/>
<evidence type="ECO:0000313" key="2">
    <source>
        <dbReference type="EMBL" id="KAL3504176.1"/>
    </source>
</evidence>
<reference evidence="2 3" key="1">
    <citation type="submission" date="2024-11" db="EMBL/GenBank/DDBJ databases">
        <title>A near-complete genome assembly of Cinchona calisaya.</title>
        <authorList>
            <person name="Lian D.C."/>
            <person name="Zhao X.W."/>
            <person name="Wei L."/>
        </authorList>
    </citation>
    <scope>NUCLEOTIDE SEQUENCE [LARGE SCALE GENOMIC DNA]</scope>
    <source>
        <tissue evidence="2">Nenye</tissue>
    </source>
</reference>
<organism evidence="2 3">
    <name type="scientific">Cinchona calisaya</name>
    <dbReference type="NCBI Taxonomy" id="153742"/>
    <lineage>
        <taxon>Eukaryota</taxon>
        <taxon>Viridiplantae</taxon>
        <taxon>Streptophyta</taxon>
        <taxon>Embryophyta</taxon>
        <taxon>Tracheophyta</taxon>
        <taxon>Spermatophyta</taxon>
        <taxon>Magnoliopsida</taxon>
        <taxon>eudicotyledons</taxon>
        <taxon>Gunneridae</taxon>
        <taxon>Pentapetalae</taxon>
        <taxon>asterids</taxon>
        <taxon>lamiids</taxon>
        <taxon>Gentianales</taxon>
        <taxon>Rubiaceae</taxon>
        <taxon>Cinchonoideae</taxon>
        <taxon>Cinchoneae</taxon>
        <taxon>Cinchona</taxon>
    </lineage>
</organism>
<evidence type="ECO:0000256" key="1">
    <source>
        <dbReference type="SAM" id="MobiDB-lite"/>
    </source>
</evidence>
<feature type="compositionally biased region" description="Acidic residues" evidence="1">
    <location>
        <begin position="53"/>
        <end position="68"/>
    </location>
</feature>
<dbReference type="EMBL" id="JBJUIK010000014">
    <property type="protein sequence ID" value="KAL3504176.1"/>
    <property type="molecule type" value="Genomic_DNA"/>
</dbReference>
<accession>A0ABD2YBV2</accession>
<feature type="compositionally biased region" description="Basic and acidic residues" evidence="1">
    <location>
        <begin position="130"/>
        <end position="146"/>
    </location>
</feature>
<feature type="compositionally biased region" description="Basic and acidic residues" evidence="1">
    <location>
        <begin position="25"/>
        <end position="34"/>
    </location>
</feature>
<evidence type="ECO:0000313" key="3">
    <source>
        <dbReference type="Proteomes" id="UP001630127"/>
    </source>
</evidence>
<protein>
    <submittedName>
        <fullName evidence="2">Uncharacterized protein</fullName>
    </submittedName>
</protein>
<name>A0ABD2YBV2_9GENT</name>
<dbReference type="AlphaFoldDB" id="A0ABD2YBV2"/>
<keyword evidence="3" id="KW-1185">Reference proteome</keyword>
<feature type="compositionally biased region" description="Basic and acidic residues" evidence="1">
    <location>
        <begin position="69"/>
        <end position="88"/>
    </location>
</feature>